<feature type="non-terminal residue" evidence="1">
    <location>
        <position position="1"/>
    </location>
</feature>
<dbReference type="EMBL" id="UINC01174676">
    <property type="protein sequence ID" value="SVD80910.1"/>
    <property type="molecule type" value="Genomic_DNA"/>
</dbReference>
<protein>
    <submittedName>
        <fullName evidence="1">Uncharacterized protein</fullName>
    </submittedName>
</protein>
<name>A0A382YCU5_9ZZZZ</name>
<feature type="non-terminal residue" evidence="1">
    <location>
        <position position="41"/>
    </location>
</feature>
<gene>
    <name evidence="1" type="ORF">METZ01_LOCUS433764</name>
</gene>
<organism evidence="1">
    <name type="scientific">marine metagenome</name>
    <dbReference type="NCBI Taxonomy" id="408172"/>
    <lineage>
        <taxon>unclassified sequences</taxon>
        <taxon>metagenomes</taxon>
        <taxon>ecological metagenomes</taxon>
    </lineage>
</organism>
<sequence length="41" mass="4659">ENLSLRSHSLACRRCLPRTQRSIRTMTTLKSVSGVSRKKPC</sequence>
<accession>A0A382YCU5</accession>
<reference evidence="1" key="1">
    <citation type="submission" date="2018-05" db="EMBL/GenBank/DDBJ databases">
        <authorList>
            <person name="Lanie J.A."/>
            <person name="Ng W.-L."/>
            <person name="Kazmierczak K.M."/>
            <person name="Andrzejewski T.M."/>
            <person name="Davidsen T.M."/>
            <person name="Wayne K.J."/>
            <person name="Tettelin H."/>
            <person name="Glass J.I."/>
            <person name="Rusch D."/>
            <person name="Podicherti R."/>
            <person name="Tsui H.-C.T."/>
            <person name="Winkler M.E."/>
        </authorList>
    </citation>
    <scope>NUCLEOTIDE SEQUENCE</scope>
</reference>
<dbReference type="AlphaFoldDB" id="A0A382YCU5"/>
<evidence type="ECO:0000313" key="1">
    <source>
        <dbReference type="EMBL" id="SVD80910.1"/>
    </source>
</evidence>
<proteinExistence type="predicted"/>